<dbReference type="CDD" id="cd06529">
    <property type="entry name" value="S24_LexA-like"/>
    <property type="match status" value="1"/>
</dbReference>
<dbReference type="PANTHER" id="PTHR33516">
    <property type="entry name" value="LEXA REPRESSOR"/>
    <property type="match status" value="1"/>
</dbReference>
<dbReference type="InterPro" id="IPR039418">
    <property type="entry name" value="LexA-like"/>
</dbReference>
<dbReference type="PANTHER" id="PTHR33516:SF2">
    <property type="entry name" value="LEXA REPRESSOR-RELATED"/>
    <property type="match status" value="1"/>
</dbReference>
<organism evidence="2">
    <name type="scientific">Myoviridae sp. ctRci5</name>
    <dbReference type="NCBI Taxonomy" id="2825105"/>
    <lineage>
        <taxon>Viruses</taxon>
        <taxon>Duplodnaviria</taxon>
        <taxon>Heunggongvirae</taxon>
        <taxon>Uroviricota</taxon>
        <taxon>Caudoviricetes</taxon>
    </lineage>
</organism>
<evidence type="ECO:0000313" key="2">
    <source>
        <dbReference type="EMBL" id="DAG02268.1"/>
    </source>
</evidence>
<dbReference type="Gene3D" id="2.10.109.10">
    <property type="entry name" value="Umud Fragment, subunit A"/>
    <property type="match status" value="1"/>
</dbReference>
<dbReference type="Gene3D" id="1.10.260.40">
    <property type="entry name" value="lambda repressor-like DNA-binding domains"/>
    <property type="match status" value="1"/>
</dbReference>
<sequence>MATAETSGQRLERLKSLVPGLTNDVIGEWFGLTAQAVQKWTKAEVPRNRFATIVEKTGVAEEWLVLGKGEPFPVDDKEALPAATGAQMSLAEDTGVTVDHLLNGFGQANTEAGPEIRDNRVPVIGAAAAGAFRHIEQLRPDEIEEYVASMKNQDGYRFALRIIGQSMENPGGKKHIPDGSIVIFNARRTDPETGDLVLAKLLFGEETTFKKFVRDAGKVWLEPLNPRYPMITEQFQVIATAEEMVQIL</sequence>
<dbReference type="Pfam" id="PF00717">
    <property type="entry name" value="Peptidase_S24"/>
    <property type="match status" value="1"/>
</dbReference>
<name>A0A8S5V6C6_9CAUD</name>
<proteinExistence type="predicted"/>
<dbReference type="InterPro" id="IPR036286">
    <property type="entry name" value="LexA/Signal_pep-like_sf"/>
</dbReference>
<dbReference type="EMBL" id="BK016208">
    <property type="protein sequence ID" value="DAG02268.1"/>
    <property type="molecule type" value="Genomic_DNA"/>
</dbReference>
<dbReference type="InterPro" id="IPR050077">
    <property type="entry name" value="LexA_repressor"/>
</dbReference>
<dbReference type="SUPFAM" id="SSF51306">
    <property type="entry name" value="LexA/Signal peptidase"/>
    <property type="match status" value="1"/>
</dbReference>
<feature type="domain" description="Peptidase S24/S26A/S26B/S26C" evidence="1">
    <location>
        <begin position="122"/>
        <end position="232"/>
    </location>
</feature>
<dbReference type="InterPro" id="IPR015927">
    <property type="entry name" value="Peptidase_S24_S26A/B/C"/>
</dbReference>
<accession>A0A8S5V6C6</accession>
<dbReference type="GO" id="GO:0003677">
    <property type="term" value="F:DNA binding"/>
    <property type="evidence" value="ECO:0007669"/>
    <property type="project" value="InterPro"/>
</dbReference>
<evidence type="ECO:0000259" key="1">
    <source>
        <dbReference type="Pfam" id="PF00717"/>
    </source>
</evidence>
<dbReference type="InterPro" id="IPR010982">
    <property type="entry name" value="Lambda_DNA-bd_dom_sf"/>
</dbReference>
<reference evidence="2" key="1">
    <citation type="journal article" date="2021" name="Proc. Natl. Acad. Sci. U.S.A.">
        <title>A Catalog of Tens of Thousands of Viruses from Human Metagenomes Reveals Hidden Associations with Chronic Diseases.</title>
        <authorList>
            <person name="Tisza M.J."/>
            <person name="Buck C.B."/>
        </authorList>
    </citation>
    <scope>NUCLEOTIDE SEQUENCE</scope>
    <source>
        <strain evidence="2">CtRci5</strain>
    </source>
</reference>
<protein>
    <submittedName>
        <fullName evidence="2">SOS-response transcriptional repressors (RecA-mediated autopeptidases)</fullName>
    </submittedName>
</protein>